<evidence type="ECO:0000313" key="3">
    <source>
        <dbReference type="EMBL" id="ADI15547.1"/>
    </source>
</evidence>
<accession>D7CT84</accession>
<dbReference type="STRING" id="649638.Trad_2438"/>
<gene>
    <name evidence="3" type="ordered locus">Trad_2438</name>
</gene>
<feature type="transmembrane region" description="Helical" evidence="1">
    <location>
        <begin position="232"/>
        <end position="256"/>
    </location>
</feature>
<keyword evidence="1" id="KW-0472">Membrane</keyword>
<dbReference type="OrthoDB" id="3078181at2"/>
<feature type="transmembrane region" description="Helical" evidence="1">
    <location>
        <begin position="74"/>
        <end position="95"/>
    </location>
</feature>
<sequence>MPPHVQRFVPLAALLAVTVLWVAHGAWLWGAPFALLFGVALRYESPYRRRRYLALAAAVVVLALAPISTDTSPYNFVLLGAFFLSAIALPALVLWHEDPHPVTFKLLPERLEPLELFYVLLSVPLAWGAFALYFGVLSPEVPFNWSLPRVPDDASLLRLFVGINLVGIWDELFFINVCYAVLRGLFGARTANVAQAVIYTTVLYTMAFRGVGPVFVYLFALTQGAMYERSRALLWVLVVHLIVDYFLFQAIVSAYYPGLSVWWHGRL</sequence>
<dbReference type="AlphaFoldDB" id="D7CT84"/>
<dbReference type="KEGG" id="tra:Trad_2438"/>
<dbReference type="EMBL" id="CP002049">
    <property type="protein sequence ID" value="ADI15547.1"/>
    <property type="molecule type" value="Genomic_DNA"/>
</dbReference>
<evidence type="ECO:0000259" key="2">
    <source>
        <dbReference type="Pfam" id="PF02517"/>
    </source>
</evidence>
<dbReference type="HOGENOM" id="CLU_1041850_0_0_0"/>
<feature type="transmembrane region" description="Helical" evidence="1">
    <location>
        <begin position="116"/>
        <end position="136"/>
    </location>
</feature>
<reference evidence="3 4" key="2">
    <citation type="journal article" date="2011" name="Stand. Genomic Sci.">
        <title>Complete genome sequence of Truepera radiovictrix type strain (RQ-24).</title>
        <authorList>
            <person name="Ivanova N."/>
            <person name="Rohde C."/>
            <person name="Munk C."/>
            <person name="Nolan M."/>
            <person name="Lucas S."/>
            <person name="Del Rio T.G."/>
            <person name="Tice H."/>
            <person name="Deshpande S."/>
            <person name="Cheng J.F."/>
            <person name="Tapia R."/>
            <person name="Han C."/>
            <person name="Goodwin L."/>
            <person name="Pitluck S."/>
            <person name="Liolios K."/>
            <person name="Mavromatis K."/>
            <person name="Mikhailova N."/>
            <person name="Pati A."/>
            <person name="Chen A."/>
            <person name="Palaniappan K."/>
            <person name="Land M."/>
            <person name="Hauser L."/>
            <person name="Chang Y.J."/>
            <person name="Jeffries C.D."/>
            <person name="Brambilla E."/>
            <person name="Rohde M."/>
            <person name="Goker M."/>
            <person name="Tindall B.J."/>
            <person name="Woyke T."/>
            <person name="Bristow J."/>
            <person name="Eisen J.A."/>
            <person name="Markowitz V."/>
            <person name="Hugenholtz P."/>
            <person name="Kyrpides N.C."/>
            <person name="Klenk H.P."/>
            <person name="Lapidus A."/>
        </authorList>
    </citation>
    <scope>NUCLEOTIDE SEQUENCE [LARGE SCALE GENOMIC DNA]</scope>
    <source>
        <strain evidence="4">DSM 17093 / CIP 108686 / LMG 22925 / RQ-24</strain>
    </source>
</reference>
<keyword evidence="4" id="KW-1185">Reference proteome</keyword>
<evidence type="ECO:0000313" key="4">
    <source>
        <dbReference type="Proteomes" id="UP000000379"/>
    </source>
</evidence>
<protein>
    <recommendedName>
        <fullName evidence="2">CAAX prenyl protease 2/Lysostaphin resistance protein A-like domain-containing protein</fullName>
    </recommendedName>
</protein>
<dbReference type="Pfam" id="PF02517">
    <property type="entry name" value="Rce1-like"/>
    <property type="match status" value="1"/>
</dbReference>
<reference evidence="4" key="1">
    <citation type="submission" date="2010-05" db="EMBL/GenBank/DDBJ databases">
        <title>The complete genome of Truepera radiovictris DSM 17093.</title>
        <authorList>
            <consortium name="US DOE Joint Genome Institute (JGI-PGF)"/>
            <person name="Lucas S."/>
            <person name="Copeland A."/>
            <person name="Lapidus A."/>
            <person name="Glavina del Rio T."/>
            <person name="Dalin E."/>
            <person name="Tice H."/>
            <person name="Bruce D."/>
            <person name="Goodwin L."/>
            <person name="Pitluck S."/>
            <person name="Kyrpides N."/>
            <person name="Mavromatis K."/>
            <person name="Ovchinnikova G."/>
            <person name="Munk A.C."/>
            <person name="Detter J.C."/>
            <person name="Han C."/>
            <person name="Tapia R."/>
            <person name="Land M."/>
            <person name="Hauser L."/>
            <person name="Markowitz V."/>
            <person name="Cheng J.-F."/>
            <person name="Hugenholtz P."/>
            <person name="Woyke T."/>
            <person name="Wu D."/>
            <person name="Tindall B."/>
            <person name="Pomrenke H.G."/>
            <person name="Brambilla E."/>
            <person name="Klenk H.-P."/>
            <person name="Eisen J.A."/>
        </authorList>
    </citation>
    <scope>NUCLEOTIDE SEQUENCE [LARGE SCALE GENOMIC DNA]</scope>
    <source>
        <strain evidence="4">DSM 17093 / CIP 108686 / LMG 22925 / RQ-24</strain>
    </source>
</reference>
<keyword evidence="1" id="KW-1133">Transmembrane helix</keyword>
<name>D7CT84_TRURR</name>
<feature type="transmembrane region" description="Helical" evidence="1">
    <location>
        <begin position="52"/>
        <end position="68"/>
    </location>
</feature>
<organism evidence="3 4">
    <name type="scientific">Truepera radiovictrix (strain DSM 17093 / CIP 108686 / LMG 22925 / RQ-24)</name>
    <dbReference type="NCBI Taxonomy" id="649638"/>
    <lineage>
        <taxon>Bacteria</taxon>
        <taxon>Thermotogati</taxon>
        <taxon>Deinococcota</taxon>
        <taxon>Deinococci</taxon>
        <taxon>Trueperales</taxon>
        <taxon>Trueperaceae</taxon>
        <taxon>Truepera</taxon>
    </lineage>
</organism>
<dbReference type="GO" id="GO:0080120">
    <property type="term" value="P:CAAX-box protein maturation"/>
    <property type="evidence" value="ECO:0007669"/>
    <property type="project" value="UniProtKB-ARBA"/>
</dbReference>
<dbReference type="GO" id="GO:0004175">
    <property type="term" value="F:endopeptidase activity"/>
    <property type="evidence" value="ECO:0007669"/>
    <property type="project" value="UniProtKB-ARBA"/>
</dbReference>
<dbReference type="Proteomes" id="UP000000379">
    <property type="component" value="Chromosome"/>
</dbReference>
<evidence type="ECO:0000256" key="1">
    <source>
        <dbReference type="SAM" id="Phobius"/>
    </source>
</evidence>
<feature type="domain" description="CAAX prenyl protease 2/Lysostaphin resistance protein A-like" evidence="2">
    <location>
        <begin position="155"/>
        <end position="245"/>
    </location>
</feature>
<dbReference type="eggNOG" id="ENOG502Z9C9">
    <property type="taxonomic scope" value="Bacteria"/>
</dbReference>
<dbReference type="InterPro" id="IPR003675">
    <property type="entry name" value="Rce1/LyrA-like_dom"/>
</dbReference>
<feature type="transmembrane region" description="Helical" evidence="1">
    <location>
        <begin position="12"/>
        <end position="40"/>
    </location>
</feature>
<keyword evidence="1" id="KW-0812">Transmembrane</keyword>
<feature type="transmembrane region" description="Helical" evidence="1">
    <location>
        <begin position="194"/>
        <end position="220"/>
    </location>
</feature>
<dbReference type="RefSeq" id="WP_013178909.1">
    <property type="nucleotide sequence ID" value="NC_014221.1"/>
</dbReference>
<proteinExistence type="predicted"/>